<dbReference type="InterPro" id="IPR011008">
    <property type="entry name" value="Dimeric_a/b-barrel"/>
</dbReference>
<dbReference type="SUPFAM" id="SSF54909">
    <property type="entry name" value="Dimeric alpha+beta barrel"/>
    <property type="match status" value="1"/>
</dbReference>
<dbReference type="InterPro" id="IPR007138">
    <property type="entry name" value="ABM_dom"/>
</dbReference>
<protein>
    <submittedName>
        <fullName evidence="2">Antibiotic biosynthesis monooxygenase</fullName>
    </submittedName>
</protein>
<comment type="caution">
    <text evidence="2">The sequence shown here is derived from an EMBL/GenBank/DDBJ whole genome shotgun (WGS) entry which is preliminary data.</text>
</comment>
<dbReference type="PANTHER" id="PTHR37811">
    <property type="entry name" value="BLL5343 PROTEIN"/>
    <property type="match status" value="1"/>
</dbReference>
<proteinExistence type="predicted"/>
<dbReference type="PROSITE" id="PS51725">
    <property type="entry name" value="ABM"/>
    <property type="match status" value="1"/>
</dbReference>
<dbReference type="EMBL" id="JALHLE010000007">
    <property type="protein sequence ID" value="MCJ2178354.1"/>
    <property type="molecule type" value="Genomic_DNA"/>
</dbReference>
<dbReference type="InterPro" id="IPR052936">
    <property type="entry name" value="Jasmonate_Hydroxylase-like"/>
</dbReference>
<dbReference type="Proteomes" id="UP001162880">
    <property type="component" value="Unassembled WGS sequence"/>
</dbReference>
<name>A0ABT0AZX4_9SPHN</name>
<evidence type="ECO:0000313" key="2">
    <source>
        <dbReference type="EMBL" id="MCJ2178354.1"/>
    </source>
</evidence>
<dbReference type="PANTHER" id="PTHR37811:SF2">
    <property type="entry name" value="ABM DOMAIN-CONTAINING PROTEIN"/>
    <property type="match status" value="1"/>
</dbReference>
<evidence type="ECO:0000259" key="1">
    <source>
        <dbReference type="PROSITE" id="PS51725"/>
    </source>
</evidence>
<feature type="domain" description="ABM" evidence="1">
    <location>
        <begin position="1"/>
        <end position="89"/>
    </location>
</feature>
<dbReference type="Gene3D" id="3.30.70.100">
    <property type="match status" value="1"/>
</dbReference>
<dbReference type="Pfam" id="PF03992">
    <property type="entry name" value="ABM"/>
    <property type="match status" value="1"/>
</dbReference>
<accession>A0ABT0AZX4</accession>
<organism evidence="2 3">
    <name type="scientific">Novosphingobium album</name>
    <name type="common">ex Hu et al. 2023</name>
    <dbReference type="NCBI Taxonomy" id="2930093"/>
    <lineage>
        <taxon>Bacteria</taxon>
        <taxon>Pseudomonadati</taxon>
        <taxon>Pseudomonadota</taxon>
        <taxon>Alphaproteobacteria</taxon>
        <taxon>Sphingomonadales</taxon>
        <taxon>Sphingomonadaceae</taxon>
        <taxon>Novosphingobium</taxon>
    </lineage>
</organism>
<reference evidence="2" key="1">
    <citation type="submission" date="2022-03" db="EMBL/GenBank/DDBJ databases">
        <title>Identification of a novel bacterium isolated from mangrove sediments.</title>
        <authorList>
            <person name="Pan X."/>
        </authorList>
    </citation>
    <scope>NUCLEOTIDE SEQUENCE</scope>
    <source>
        <strain evidence="2">B2580</strain>
    </source>
</reference>
<gene>
    <name evidence="2" type="ORF">MTR64_07245</name>
</gene>
<keyword evidence="2" id="KW-0560">Oxidoreductase</keyword>
<evidence type="ECO:0000313" key="3">
    <source>
        <dbReference type="Proteomes" id="UP001162880"/>
    </source>
</evidence>
<sequence length="108" mass="12138">MYMNVFRSRKRADMDAAAYLADAARMAELARAQPGFVSYKSFTAEDGETVTISEWASEADARAWAGHFEHRAVQNRGRSEYYDCYTVYSCDQPDVRRYTRGSASGGLA</sequence>
<keyword evidence="2" id="KW-0503">Monooxygenase</keyword>
<keyword evidence="3" id="KW-1185">Reference proteome</keyword>
<dbReference type="GO" id="GO:0004497">
    <property type="term" value="F:monooxygenase activity"/>
    <property type="evidence" value="ECO:0007669"/>
    <property type="project" value="UniProtKB-KW"/>
</dbReference>